<dbReference type="KEGG" id="vg:65108333"/>
<dbReference type="Proteomes" id="UP000250157">
    <property type="component" value="Segment"/>
</dbReference>
<dbReference type="GeneID" id="65108333"/>
<proteinExistence type="predicted"/>
<evidence type="ECO:0000313" key="1">
    <source>
        <dbReference type="EMBL" id="BBC78194.1"/>
    </source>
</evidence>
<protein>
    <submittedName>
        <fullName evidence="1">Uncharacterized protein</fullName>
    </submittedName>
</protein>
<reference evidence="1 2" key="1">
    <citation type="submission" date="2018-02" db="EMBL/GenBank/DDBJ databases">
        <title>Full genome sequencing of a novel polyvalent bacteriophage as one of T4-Family member.</title>
        <authorList>
            <person name="Kawasaki T."/>
            <person name="Saad A.M."/>
            <person name="Yamada T."/>
        </authorList>
    </citation>
    <scope>NUCLEOTIDE SEQUENCE [LARGE SCALE GENOMIC DNA]</scope>
    <source>
        <strain evidence="1 2">EcS1</strain>
    </source>
</reference>
<sequence length="270" mass="31101">MFIFTNDFRVFYANKQGQEHALSVGFITPLLHDNYELSKLDSYVVKALIALNSLPLSERNNMFYEGDGVWTAEPEKFKIPSNVTSAGGVLMMQQLIDTGAPNTFLHYIVKHIERQSTDKIRMHQYAIGNKIPAPVYVKDSKTFLKVIKDVSCMSEGIKFLGLRAYEYSLMHYNDAANHFIKPDSSKYSTESLYGAWFEARIEGKTFRFALCMSVYNFESSRGSYSDKNRQWFLEDLPEQMKSFVDHDKGVNLLAVEEFVKMCRTKHVEVK</sequence>
<organism evidence="1 2">
    <name type="scientific">Escherichia phage EcS1</name>
    <dbReference type="NCBI Taxonomy" id="2083276"/>
    <lineage>
        <taxon>Viruses</taxon>
        <taxon>Duplodnaviria</taxon>
        <taxon>Heunggongvirae</taxon>
        <taxon>Uroviricota</taxon>
        <taxon>Caudoviricetes</taxon>
        <taxon>Pantevenvirales</taxon>
        <taxon>Straboviridae</taxon>
        <taxon>Tevenvirinae</taxon>
        <taxon>Kagamiyamavirus</taxon>
        <taxon>Kagamiyamavirus ecs1</taxon>
    </lineage>
</organism>
<dbReference type="RefSeq" id="YP_010090841.1">
    <property type="nucleotide sequence ID" value="NC_055721.1"/>
</dbReference>
<accession>A0A2Z5ZCK2</accession>
<keyword evidence="2" id="KW-1185">Reference proteome</keyword>
<dbReference type="EMBL" id="LC371242">
    <property type="protein sequence ID" value="BBC78194.1"/>
    <property type="molecule type" value="Genomic_DNA"/>
</dbReference>
<evidence type="ECO:0000313" key="2">
    <source>
        <dbReference type="Proteomes" id="UP000250157"/>
    </source>
</evidence>
<name>A0A2Z5ZCK2_9CAUD</name>